<dbReference type="EMBL" id="CAJOAX010013249">
    <property type="protein sequence ID" value="CAF4127651.1"/>
    <property type="molecule type" value="Genomic_DNA"/>
</dbReference>
<organism evidence="1 2">
    <name type="scientific">Rotaria sordida</name>
    <dbReference type="NCBI Taxonomy" id="392033"/>
    <lineage>
        <taxon>Eukaryota</taxon>
        <taxon>Metazoa</taxon>
        <taxon>Spiralia</taxon>
        <taxon>Gnathifera</taxon>
        <taxon>Rotifera</taxon>
        <taxon>Eurotatoria</taxon>
        <taxon>Bdelloidea</taxon>
        <taxon>Philodinida</taxon>
        <taxon>Philodinidae</taxon>
        <taxon>Rotaria</taxon>
    </lineage>
</organism>
<comment type="caution">
    <text evidence="1">The sequence shown here is derived from an EMBL/GenBank/DDBJ whole genome shotgun (WGS) entry which is preliminary data.</text>
</comment>
<gene>
    <name evidence="1" type="ORF">OTI717_LOCUS35134</name>
</gene>
<accession>A0A819WJI9</accession>
<proteinExistence type="predicted"/>
<evidence type="ECO:0000313" key="2">
    <source>
        <dbReference type="Proteomes" id="UP000663823"/>
    </source>
</evidence>
<reference evidence="1" key="1">
    <citation type="submission" date="2021-02" db="EMBL/GenBank/DDBJ databases">
        <authorList>
            <person name="Nowell W R."/>
        </authorList>
    </citation>
    <scope>NUCLEOTIDE SEQUENCE</scope>
</reference>
<dbReference type="AlphaFoldDB" id="A0A819WJI9"/>
<evidence type="ECO:0000313" key="1">
    <source>
        <dbReference type="EMBL" id="CAF4127651.1"/>
    </source>
</evidence>
<sequence>MLITIPTIPTIAAPPKRNLVSLSTLIVALIPTPTPIIPIGRHAK</sequence>
<protein>
    <submittedName>
        <fullName evidence="1">Uncharacterized protein</fullName>
    </submittedName>
</protein>
<feature type="non-terminal residue" evidence="1">
    <location>
        <position position="44"/>
    </location>
</feature>
<name>A0A819WJI9_9BILA</name>
<dbReference type="Proteomes" id="UP000663823">
    <property type="component" value="Unassembled WGS sequence"/>
</dbReference>